<dbReference type="EMBL" id="BJCR01000006">
    <property type="protein sequence ID" value="GCL68632.1"/>
    <property type="molecule type" value="Genomic_DNA"/>
</dbReference>
<dbReference type="InterPro" id="IPR029464">
    <property type="entry name" value="HSDR_N"/>
</dbReference>
<dbReference type="Gene3D" id="3.90.1570.30">
    <property type="match status" value="1"/>
</dbReference>
<reference evidence="2 3" key="1">
    <citation type="submission" date="2019-03" db="EMBL/GenBank/DDBJ databases">
        <title>Draft genome sequences of two Veillonella tobetsuensis clinical isolates from intraoperative bronchial fluids of elderly patients with pulmonary carcinoma.</title>
        <authorList>
            <person name="Akiyama T."/>
        </authorList>
    </citation>
    <scope>NUCLEOTIDE SEQUENCE [LARGE SCALE GENOMIC DNA]</scope>
    <source>
        <strain evidence="2 3">PAGU 1579</strain>
    </source>
</reference>
<gene>
    <name evidence="2" type="ORF">PAGU1579_04010</name>
</gene>
<dbReference type="RefSeq" id="WP_137661611.1">
    <property type="nucleotide sequence ID" value="NZ_BJCR01000006.1"/>
</dbReference>
<evidence type="ECO:0000259" key="1">
    <source>
        <dbReference type="Pfam" id="PF13588"/>
    </source>
</evidence>
<feature type="domain" description="Type I restriction enzyme R protein N-terminal" evidence="1">
    <location>
        <begin position="36"/>
        <end position="148"/>
    </location>
</feature>
<dbReference type="AlphaFoldDB" id="A0A480B7D7"/>
<dbReference type="Proteomes" id="UP000303581">
    <property type="component" value="Unassembled WGS sequence"/>
</dbReference>
<organism evidence="2 3">
    <name type="scientific">Veillonella tobetsuensis</name>
    <dbReference type="NCBI Taxonomy" id="1110546"/>
    <lineage>
        <taxon>Bacteria</taxon>
        <taxon>Bacillati</taxon>
        <taxon>Bacillota</taxon>
        <taxon>Negativicutes</taxon>
        <taxon>Veillonellales</taxon>
        <taxon>Veillonellaceae</taxon>
        <taxon>Veillonella</taxon>
    </lineage>
</organism>
<proteinExistence type="predicted"/>
<accession>A0A480B7D7</accession>
<evidence type="ECO:0000313" key="2">
    <source>
        <dbReference type="EMBL" id="GCL68632.1"/>
    </source>
</evidence>
<sequence>MINITKIFKDIKLQKYKSGGRAYADPVRNIFVQCTPEEEVRQKTILFLQRDLGVPIERISVEESMAHVKRGKRGRADIVVYRDDKKKDALLVIECKAPEVDVSCYIVREQAEGYLKILDADYYMLINGHQIIMYKYNSGLAIEIEGIPSYRELLNDKVEYAQALPIKSYSYHDILSKDLQRTFQKENYLGDSTPHDIKLFALNFLNLILLKTAINHDDLIGIGVSEDFGVKRTRFGNSAGYNYQELTRLFIAKDNKNKDLIWGLSMIGYYNTQLNVSITNKKNRHHSLQLDLDKFCEYNPFTNMVTVTHNGALSFGRGGSMKRQVVIDYVKAKAPNLIRENKVYLGSLDNSRLLEWEHSDVQNFINNLLRYGILRDEVRAKYKRK</sequence>
<dbReference type="Pfam" id="PF13588">
    <property type="entry name" value="HSDR_N_2"/>
    <property type="match status" value="1"/>
</dbReference>
<name>A0A480B7D7_9FIRM</name>
<evidence type="ECO:0000313" key="3">
    <source>
        <dbReference type="Proteomes" id="UP000303581"/>
    </source>
</evidence>
<comment type="caution">
    <text evidence="2">The sequence shown here is derived from an EMBL/GenBank/DDBJ whole genome shotgun (WGS) entry which is preliminary data.</text>
</comment>
<keyword evidence="3" id="KW-1185">Reference proteome</keyword>
<protein>
    <recommendedName>
        <fullName evidence="1">Type I restriction enzyme R protein N-terminal domain-containing protein</fullName>
    </recommendedName>
</protein>